<feature type="compositionally biased region" description="Low complexity" evidence="1">
    <location>
        <begin position="12"/>
        <end position="24"/>
    </location>
</feature>
<dbReference type="EMBL" id="AAXW01000002">
    <property type="protein sequence ID" value="EAZ93347.1"/>
    <property type="molecule type" value="Genomic_DNA"/>
</dbReference>
<evidence type="ECO:0000313" key="3">
    <source>
        <dbReference type="Proteomes" id="UP000003781"/>
    </source>
</evidence>
<keyword evidence="3" id="KW-1185">Reference proteome</keyword>
<reference evidence="2 3" key="1">
    <citation type="submission" date="2007-03" db="EMBL/GenBank/DDBJ databases">
        <authorList>
            <person name="Stal L."/>
            <person name="Ferriera S."/>
            <person name="Johnson J."/>
            <person name="Kravitz S."/>
            <person name="Beeson K."/>
            <person name="Sutton G."/>
            <person name="Rogers Y.-H."/>
            <person name="Friedman R."/>
            <person name="Frazier M."/>
            <person name="Venter J.C."/>
        </authorList>
    </citation>
    <scope>NUCLEOTIDE SEQUENCE [LARGE SCALE GENOMIC DNA]</scope>
    <source>
        <strain evidence="2 3">CCY0110</strain>
    </source>
</reference>
<feature type="region of interest" description="Disordered" evidence="1">
    <location>
        <begin position="1"/>
        <end position="24"/>
    </location>
</feature>
<dbReference type="AlphaFoldDB" id="A3IHR5"/>
<organism evidence="2 3">
    <name type="scientific">Crocosphaera chwakensis CCY0110</name>
    <dbReference type="NCBI Taxonomy" id="391612"/>
    <lineage>
        <taxon>Bacteria</taxon>
        <taxon>Bacillati</taxon>
        <taxon>Cyanobacteriota</taxon>
        <taxon>Cyanophyceae</taxon>
        <taxon>Oscillatoriophycideae</taxon>
        <taxon>Chroococcales</taxon>
        <taxon>Aphanothecaceae</taxon>
        <taxon>Crocosphaera</taxon>
        <taxon>Crocosphaera chwakensis</taxon>
    </lineage>
</organism>
<gene>
    <name evidence="2" type="ORF">CY0110_16167</name>
</gene>
<evidence type="ECO:0000256" key="1">
    <source>
        <dbReference type="SAM" id="MobiDB-lite"/>
    </source>
</evidence>
<protein>
    <submittedName>
        <fullName evidence="2">Uncharacterized protein</fullName>
    </submittedName>
</protein>
<evidence type="ECO:0000313" key="2">
    <source>
        <dbReference type="EMBL" id="EAZ93347.1"/>
    </source>
</evidence>
<name>A3IHR5_9CHRO</name>
<dbReference type="Proteomes" id="UP000003781">
    <property type="component" value="Unassembled WGS sequence"/>
</dbReference>
<proteinExistence type="predicted"/>
<accession>A3IHR5</accession>
<sequence>MGSGYNRTFFNSSSKLSKTSSGGA</sequence>
<comment type="caution">
    <text evidence="2">The sequence shown here is derived from an EMBL/GenBank/DDBJ whole genome shotgun (WGS) entry which is preliminary data.</text>
</comment>
<feature type="compositionally biased region" description="Polar residues" evidence="1">
    <location>
        <begin position="1"/>
        <end position="11"/>
    </location>
</feature>